<dbReference type="CDD" id="cd12870">
    <property type="entry name" value="MqsA"/>
    <property type="match status" value="1"/>
</dbReference>
<dbReference type="NCBIfam" id="TIGR03831">
    <property type="entry name" value="YgiT_finger"/>
    <property type="match status" value="1"/>
</dbReference>
<dbReference type="InterPro" id="IPR005368">
    <property type="entry name" value="UPF0175"/>
</dbReference>
<dbReference type="RefSeq" id="WP_111570806.1">
    <property type="nucleotide sequence ID" value="NZ_QLME01000001.1"/>
</dbReference>
<organism evidence="1 2">
    <name type="scientific">Halanaerobium saccharolyticum</name>
    <dbReference type="NCBI Taxonomy" id="43595"/>
    <lineage>
        <taxon>Bacteria</taxon>
        <taxon>Bacillati</taxon>
        <taxon>Bacillota</taxon>
        <taxon>Clostridia</taxon>
        <taxon>Halanaerobiales</taxon>
        <taxon>Halanaerobiaceae</taxon>
        <taxon>Halanaerobium</taxon>
    </lineage>
</organism>
<protein>
    <submittedName>
        <fullName evidence="1">YgiT-type zinc finger domain-containing protein</fullName>
    </submittedName>
</protein>
<proteinExistence type="predicted"/>
<dbReference type="InterPro" id="IPR022453">
    <property type="entry name" value="Znf_MqsA-type"/>
</dbReference>
<evidence type="ECO:0000313" key="1">
    <source>
        <dbReference type="EMBL" id="TDW05443.1"/>
    </source>
</evidence>
<gene>
    <name evidence="1" type="ORF">C8C77_10754</name>
</gene>
<dbReference type="Gene3D" id="3.10.20.860">
    <property type="match status" value="1"/>
</dbReference>
<evidence type="ECO:0000313" key="2">
    <source>
        <dbReference type="Proteomes" id="UP000294697"/>
    </source>
</evidence>
<dbReference type="AlphaFoldDB" id="A0A4R7ZAI9"/>
<dbReference type="EMBL" id="SODA01000007">
    <property type="protein sequence ID" value="TDW05443.1"/>
    <property type="molecule type" value="Genomic_DNA"/>
</dbReference>
<dbReference type="Pfam" id="PF03683">
    <property type="entry name" value="UPF0175"/>
    <property type="match status" value="1"/>
</dbReference>
<accession>A0A4R7ZAI9</accession>
<comment type="caution">
    <text evidence="1">The sequence shown here is derived from an EMBL/GenBank/DDBJ whole genome shotgun (WGS) entry which is preliminary data.</text>
</comment>
<name>A0A4R7ZAI9_9FIRM</name>
<reference evidence="1 2" key="1">
    <citation type="submission" date="2019-03" db="EMBL/GenBank/DDBJ databases">
        <title>Subsurface microbial communities from deep shales in Ohio and West Virginia, USA.</title>
        <authorList>
            <person name="Wrighton K."/>
        </authorList>
    </citation>
    <scope>NUCLEOTIDE SEQUENCE [LARGE SCALE GENOMIC DNA]</scope>
    <source>
        <strain evidence="1 2">MSL9.2</strain>
    </source>
</reference>
<sequence>MSLKIEIELPEEIFLSLRLDEDEVIKEMKRTLAVKYFKERKLSIGQSAELAEMTEEDFIKHLGSQNISIFNIDDLDELKKDLGNCSICKGDLEIGNANHIADLDNFIIIIKNVPANVCKQCGEYYLEQDVALEVEKIIDSYRENAAEVIIINYFDLVA</sequence>
<dbReference type="Proteomes" id="UP000294697">
    <property type="component" value="Unassembled WGS sequence"/>
</dbReference>
<dbReference type="OrthoDB" id="5771572at2"/>